<comment type="caution">
    <text evidence="1">The sequence shown here is derived from an EMBL/GenBank/DDBJ whole genome shotgun (WGS) entry which is preliminary data.</text>
</comment>
<organism evidence="1 2">
    <name type="scientific">Rhodophyticola porphyridii</name>
    <dbReference type="NCBI Taxonomy" id="1852017"/>
    <lineage>
        <taxon>Bacteria</taxon>
        <taxon>Pseudomonadati</taxon>
        <taxon>Pseudomonadota</taxon>
        <taxon>Alphaproteobacteria</taxon>
        <taxon>Rhodobacterales</taxon>
        <taxon>Roseobacteraceae</taxon>
        <taxon>Rhodophyticola</taxon>
    </lineage>
</organism>
<dbReference type="RefSeq" id="WP_121898817.1">
    <property type="nucleotide sequence ID" value="NZ_RCNT01000007.1"/>
</dbReference>
<dbReference type="AlphaFoldDB" id="A0A3L9Y2R6"/>
<name>A0A3L9Y2R6_9RHOB</name>
<gene>
    <name evidence="1" type="ORF">D9R08_14760</name>
</gene>
<protein>
    <submittedName>
        <fullName evidence="1">Uncharacterized protein</fullName>
    </submittedName>
</protein>
<dbReference type="Pfam" id="PF20115">
    <property type="entry name" value="DUF6505"/>
    <property type="match status" value="1"/>
</dbReference>
<sequence>MRLLRTIQLDQSDKVVFAQAAEAGEWAVPGTFVFAGRPPESLSRKEQIAFRSGFLGVTSFGWSTLAVVTATRGDDHDQAVTALAHQLVRQLGAPDLGAALPAAQEEIALAADLCRGHDEGTLIALHRRIDETGALREQFRSLRPRDETAFSAGYLQGHDKAFHFVETEDDQEDDAGMQIDLTAFGRGEGEP</sequence>
<dbReference type="Proteomes" id="UP000281343">
    <property type="component" value="Unassembled WGS sequence"/>
</dbReference>
<evidence type="ECO:0000313" key="1">
    <source>
        <dbReference type="EMBL" id="RMA41558.1"/>
    </source>
</evidence>
<reference evidence="1 2" key="1">
    <citation type="submission" date="2018-10" db="EMBL/GenBank/DDBJ databases">
        <authorList>
            <person name="Jung H.S."/>
            <person name="Jeon C.O."/>
        </authorList>
    </citation>
    <scope>NUCLEOTIDE SEQUENCE [LARGE SCALE GENOMIC DNA]</scope>
    <source>
        <strain evidence="1 2">MA-7-27</strain>
    </source>
</reference>
<dbReference type="EMBL" id="RCNT01000007">
    <property type="protein sequence ID" value="RMA41558.1"/>
    <property type="molecule type" value="Genomic_DNA"/>
</dbReference>
<evidence type="ECO:0000313" key="2">
    <source>
        <dbReference type="Proteomes" id="UP000281343"/>
    </source>
</evidence>
<keyword evidence="2" id="KW-1185">Reference proteome</keyword>
<proteinExistence type="predicted"/>
<accession>A0A3L9Y2R6</accession>
<dbReference type="OrthoDB" id="7355897at2"/>
<dbReference type="InterPro" id="IPR045442">
    <property type="entry name" value="DUF6505"/>
</dbReference>